<accession>K7FX66</accession>
<feature type="region of interest" description="Disordered" evidence="3">
    <location>
        <begin position="167"/>
        <end position="187"/>
    </location>
</feature>
<dbReference type="Pfam" id="PF07292">
    <property type="entry name" value="NID"/>
    <property type="match status" value="1"/>
</dbReference>
<feature type="compositionally biased region" description="Basic and acidic residues" evidence="3">
    <location>
        <begin position="172"/>
        <end position="182"/>
    </location>
</feature>
<dbReference type="PANTHER" id="PTHR15225:SF8">
    <property type="entry name" value="RNA-BINDING PROTEIN 43"/>
    <property type="match status" value="1"/>
</dbReference>
<dbReference type="Gene3D" id="3.30.70.330">
    <property type="match status" value="1"/>
</dbReference>
<dbReference type="InterPro" id="IPR035979">
    <property type="entry name" value="RBD_domain_sf"/>
</dbReference>
<dbReference type="GO" id="GO:0003723">
    <property type="term" value="F:RNA binding"/>
    <property type="evidence" value="ECO:0007669"/>
    <property type="project" value="UniProtKB-UniRule"/>
</dbReference>
<feature type="coiled-coil region" evidence="2">
    <location>
        <begin position="251"/>
        <end position="281"/>
    </location>
</feature>
<proteinExistence type="predicted"/>
<dbReference type="GeneTree" id="ENSGT00530000063686"/>
<dbReference type="InterPro" id="IPR009909">
    <property type="entry name" value="Nmi/IFP35_dom"/>
</dbReference>
<reference evidence="5" key="4">
    <citation type="submission" date="2025-09" db="UniProtKB">
        <authorList>
            <consortium name="Ensembl"/>
        </authorList>
    </citation>
    <scope>IDENTIFICATION</scope>
</reference>
<dbReference type="HOGENOM" id="CLU_067477_0_0_1"/>
<dbReference type="RefSeq" id="XP_006125699.1">
    <property type="nucleotide sequence ID" value="XM_006125637.4"/>
</dbReference>
<dbReference type="EMBL" id="AGCU01104036">
    <property type="status" value="NOT_ANNOTATED_CDS"/>
    <property type="molecule type" value="Genomic_DNA"/>
</dbReference>
<organism evidence="5 6">
    <name type="scientific">Pelodiscus sinensis</name>
    <name type="common">Chinese softshell turtle</name>
    <name type="synonym">Trionyx sinensis</name>
    <dbReference type="NCBI Taxonomy" id="13735"/>
    <lineage>
        <taxon>Eukaryota</taxon>
        <taxon>Metazoa</taxon>
        <taxon>Chordata</taxon>
        <taxon>Craniata</taxon>
        <taxon>Vertebrata</taxon>
        <taxon>Euteleostomi</taxon>
        <taxon>Archelosauria</taxon>
        <taxon>Testudinata</taxon>
        <taxon>Testudines</taxon>
        <taxon>Cryptodira</taxon>
        <taxon>Trionychia</taxon>
        <taxon>Trionychidae</taxon>
        <taxon>Pelodiscus</taxon>
    </lineage>
</organism>
<dbReference type="Proteomes" id="UP000007267">
    <property type="component" value="Unassembled WGS sequence"/>
</dbReference>
<evidence type="ECO:0000313" key="6">
    <source>
        <dbReference type="Proteomes" id="UP000007267"/>
    </source>
</evidence>
<keyword evidence="6" id="KW-1185">Reference proteome</keyword>
<keyword evidence="1" id="KW-0694">RNA-binding</keyword>
<dbReference type="eggNOG" id="KOG4012">
    <property type="taxonomic scope" value="Eukaryota"/>
</dbReference>
<dbReference type="STRING" id="13735.ENSPSIP00000012626"/>
<dbReference type="AlphaFoldDB" id="K7FX66"/>
<reference evidence="5" key="3">
    <citation type="submission" date="2025-08" db="UniProtKB">
        <authorList>
            <consortium name="Ensembl"/>
        </authorList>
    </citation>
    <scope>IDENTIFICATION</scope>
</reference>
<dbReference type="PANTHER" id="PTHR15225">
    <property type="entry name" value="INTERFERON-INDUCED PROTEIN 35/NMI N-MYC/STAT INTERACTING PROTEIN"/>
    <property type="match status" value="1"/>
</dbReference>
<evidence type="ECO:0000256" key="2">
    <source>
        <dbReference type="SAM" id="Coils"/>
    </source>
</evidence>
<name>K7FX66_PELSI</name>
<gene>
    <name evidence="5" type="primary">RBM43</name>
</gene>
<dbReference type="GeneID" id="102448818"/>
<protein>
    <submittedName>
        <fullName evidence="5">RNA binding motif protein 43</fullName>
    </submittedName>
</protein>
<dbReference type="OMA" id="FYETHID"/>
<evidence type="ECO:0000313" key="5">
    <source>
        <dbReference type="Ensembl" id="ENSPSIP00000012626.1"/>
    </source>
</evidence>
<dbReference type="OrthoDB" id="9948435at2759"/>
<dbReference type="InterPro" id="IPR000504">
    <property type="entry name" value="RRM_dom"/>
</dbReference>
<dbReference type="SUPFAM" id="SSF54928">
    <property type="entry name" value="RNA-binding domain, RBD"/>
    <property type="match status" value="1"/>
</dbReference>
<feature type="domain" description="RRM" evidence="4">
    <location>
        <begin position="11"/>
        <end position="98"/>
    </location>
</feature>
<dbReference type="KEGG" id="pss:102448818"/>
<keyword evidence="2" id="KW-0175">Coiled coil</keyword>
<evidence type="ECO:0000256" key="1">
    <source>
        <dbReference type="PROSITE-ProRule" id="PRU00176"/>
    </source>
</evidence>
<dbReference type="Ensembl" id="ENSPSIT00000012687.1">
    <property type="protein sequence ID" value="ENSPSIP00000012626.1"/>
    <property type="gene ID" value="ENSPSIG00000011378.1"/>
</dbReference>
<evidence type="ECO:0000256" key="3">
    <source>
        <dbReference type="SAM" id="MobiDB-lite"/>
    </source>
</evidence>
<sequence>MATEQAAKSEKTIVVSGIPDNIVKDDVMADILMIHFQKSKNRGGDVQDVVYPTTVKGVAYIIFEDLEVTKNVLQKDEHRLEDKRLGRYYPLKISLYGEHIFTCVSSVLNLSIFGEKYVLEDLVQELWKTIPALNFSPLQSNGQISVQGSFSAIKSLKDYLLSKANSLSGNSKRGEKKLDQRPNSRTQKQGLFVEPNNKFVDNVSGEEQVVVLDTDIYYYMKHFFYKESLGKYKVVSREVTDGEITTIYLENTRASSDSRELERAKEEIEELSAKLHCSLRKERFNSNTRSERQKYKQACESIKSQFPKILVIPYDTHIDVIGSSSETYEFTQEVCRTVKRHFQKRFRR</sequence>
<reference evidence="6" key="2">
    <citation type="journal article" date="2013" name="Nat. Genet.">
        <title>The draft genomes of soft-shell turtle and green sea turtle yield insights into the development and evolution of the turtle-specific body plan.</title>
        <authorList>
            <person name="Wang Z."/>
            <person name="Pascual-Anaya J."/>
            <person name="Zadissa A."/>
            <person name="Li W."/>
            <person name="Niimura Y."/>
            <person name="Huang Z."/>
            <person name="Li C."/>
            <person name="White S."/>
            <person name="Xiong Z."/>
            <person name="Fang D."/>
            <person name="Wang B."/>
            <person name="Ming Y."/>
            <person name="Chen Y."/>
            <person name="Zheng Y."/>
            <person name="Kuraku S."/>
            <person name="Pignatelli M."/>
            <person name="Herrero J."/>
            <person name="Beal K."/>
            <person name="Nozawa M."/>
            <person name="Li Q."/>
            <person name="Wang J."/>
            <person name="Zhang H."/>
            <person name="Yu L."/>
            <person name="Shigenobu S."/>
            <person name="Wang J."/>
            <person name="Liu J."/>
            <person name="Flicek P."/>
            <person name="Searle S."/>
            <person name="Wang J."/>
            <person name="Kuratani S."/>
            <person name="Yin Y."/>
            <person name="Aken B."/>
            <person name="Zhang G."/>
            <person name="Irie N."/>
        </authorList>
    </citation>
    <scope>NUCLEOTIDE SEQUENCE [LARGE SCALE GENOMIC DNA]</scope>
    <source>
        <strain evidence="6">Daiwa-1</strain>
    </source>
</reference>
<evidence type="ECO:0000259" key="4">
    <source>
        <dbReference type="PROSITE" id="PS50102"/>
    </source>
</evidence>
<dbReference type="PROSITE" id="PS50102">
    <property type="entry name" value="RRM"/>
    <property type="match status" value="1"/>
</dbReference>
<dbReference type="CTD" id="375287"/>
<reference evidence="6" key="1">
    <citation type="submission" date="2011-10" db="EMBL/GenBank/DDBJ databases">
        <authorList>
            <consortium name="Soft-shell Turtle Genome Consortium"/>
        </authorList>
    </citation>
    <scope>NUCLEOTIDE SEQUENCE [LARGE SCALE GENOMIC DNA]</scope>
    <source>
        <strain evidence="6">Daiwa-1</strain>
    </source>
</reference>
<dbReference type="InterPro" id="IPR012677">
    <property type="entry name" value="Nucleotide-bd_a/b_plait_sf"/>
</dbReference>